<feature type="compositionally biased region" description="Basic and acidic residues" evidence="9">
    <location>
        <begin position="114"/>
        <end position="140"/>
    </location>
</feature>
<comment type="caution">
    <text evidence="11">The sequence shown here is derived from an EMBL/GenBank/DDBJ whole genome shotgun (WGS) entry which is preliminary data.</text>
</comment>
<evidence type="ECO:0000256" key="8">
    <source>
        <dbReference type="PROSITE-ProRule" id="PRU01203"/>
    </source>
</evidence>
<dbReference type="Pfam" id="PF00006">
    <property type="entry name" value="ATP-synt_ab"/>
    <property type="match status" value="1"/>
</dbReference>
<proteinExistence type="inferred from homology"/>
<evidence type="ECO:0000256" key="3">
    <source>
        <dbReference type="ARBA" id="ARBA00022806"/>
    </source>
</evidence>
<evidence type="ECO:0000256" key="7">
    <source>
        <dbReference type="HAMAP-Rule" id="MF_01884"/>
    </source>
</evidence>
<dbReference type="InterPro" id="IPR000194">
    <property type="entry name" value="ATPase_F1/V1/A1_a/bsu_nucl-bd"/>
</dbReference>
<dbReference type="RefSeq" id="WP_284351486.1">
    <property type="nucleotide sequence ID" value="NZ_BRXS01000005.1"/>
</dbReference>
<dbReference type="PANTHER" id="PTHR46425">
    <property type="entry name" value="TRANSCRIPTION TERMINATION FACTOR RHO"/>
    <property type="match status" value="1"/>
</dbReference>
<dbReference type="AlphaFoldDB" id="A0AA37V1Z6"/>
<dbReference type="GO" id="GO:0016787">
    <property type="term" value="F:hydrolase activity"/>
    <property type="evidence" value="ECO:0007669"/>
    <property type="project" value="UniProtKB-KW"/>
</dbReference>
<keyword evidence="12" id="KW-1185">Reference proteome</keyword>
<feature type="compositionally biased region" description="Gly residues" evidence="9">
    <location>
        <begin position="97"/>
        <end position="109"/>
    </location>
</feature>
<dbReference type="InterPro" id="IPR012340">
    <property type="entry name" value="NA-bd_OB-fold"/>
</dbReference>
<dbReference type="PROSITE" id="PS51856">
    <property type="entry name" value="RHO_RNA_BD"/>
    <property type="match status" value="1"/>
</dbReference>
<evidence type="ECO:0000313" key="11">
    <source>
        <dbReference type="EMBL" id="GLC27040.1"/>
    </source>
</evidence>
<dbReference type="Proteomes" id="UP001161325">
    <property type="component" value="Unassembled WGS sequence"/>
</dbReference>
<keyword evidence="7" id="KW-0067">ATP-binding</keyword>
<keyword evidence="3 7" id="KW-0347">Helicase</keyword>
<dbReference type="GO" id="GO:0004386">
    <property type="term" value="F:helicase activity"/>
    <property type="evidence" value="ECO:0007669"/>
    <property type="project" value="UniProtKB-UniRule"/>
</dbReference>
<evidence type="ECO:0000256" key="4">
    <source>
        <dbReference type="ARBA" id="ARBA00022884"/>
    </source>
</evidence>
<dbReference type="Gene3D" id="2.40.50.140">
    <property type="entry name" value="Nucleic acid-binding proteins"/>
    <property type="match status" value="1"/>
</dbReference>
<dbReference type="SUPFAM" id="SSF50249">
    <property type="entry name" value="Nucleic acid-binding proteins"/>
    <property type="match status" value="1"/>
</dbReference>
<accession>A0AA37V1Z6</accession>
<feature type="compositionally biased region" description="Basic residues" evidence="9">
    <location>
        <begin position="165"/>
        <end position="174"/>
    </location>
</feature>
<comment type="similarity">
    <text evidence="7 8">Belongs to the Rho family.</text>
</comment>
<dbReference type="GO" id="GO:0003723">
    <property type="term" value="F:RNA binding"/>
    <property type="evidence" value="ECO:0007669"/>
    <property type="project" value="UniProtKB-UniRule"/>
</dbReference>
<feature type="region of interest" description="Disordered" evidence="9">
    <location>
        <begin position="1"/>
        <end position="190"/>
    </location>
</feature>
<dbReference type="Gene3D" id="3.40.50.300">
    <property type="entry name" value="P-loop containing nucleotide triphosphate hydrolases"/>
    <property type="match status" value="1"/>
</dbReference>
<dbReference type="Pfam" id="PF07497">
    <property type="entry name" value="Rho_RNA_bind"/>
    <property type="match status" value="1"/>
</dbReference>
<feature type="binding site" evidence="7">
    <location>
        <begin position="324"/>
        <end position="329"/>
    </location>
    <ligand>
        <name>ATP</name>
        <dbReference type="ChEBI" id="CHEBI:30616"/>
    </ligand>
</feature>
<evidence type="ECO:0000259" key="10">
    <source>
        <dbReference type="PROSITE" id="PS51856"/>
    </source>
</evidence>
<reference evidence="11" key="1">
    <citation type="submission" date="2022-08" db="EMBL/GenBank/DDBJ databases">
        <title>Draft genome sequencing of Roseisolibacter agri AW1220.</title>
        <authorList>
            <person name="Tobiishi Y."/>
            <person name="Tonouchi A."/>
        </authorList>
    </citation>
    <scope>NUCLEOTIDE SEQUENCE</scope>
    <source>
        <strain evidence="11">AW1220</strain>
    </source>
</reference>
<keyword evidence="5 7" id="KW-0805">Transcription regulation</keyword>
<feature type="binding site" evidence="7">
    <location>
        <begin position="312"/>
        <end position="317"/>
    </location>
    <ligand>
        <name>ATP</name>
        <dbReference type="ChEBI" id="CHEBI:30616"/>
    </ligand>
</feature>
<sequence length="564" mass="61343">MPRTGSAGADPTGDVVVEGVASFGGDAPRESARESAPPRESVREEPREVREPRDEAAPARDGAREGGREFDRDSGARREGESGREFRSRGRRRRRGGQGGQPGGPGPQGGQFQHGRDGARDGQRPNQRDGHREGFRDGPRDAAASNGYAPPGQGGPRDRDEFRGRGRRQRQRGRNRNDFANDRPAPSQVVADTEVSGWMDLGREGGFVRQAANSYLPAPNDPFVPTHLVRQYTLRKGDAVTAMAGRDHRGRTVVTDIQTLNGLEPTPEVKRPDFQALLATYPERKLKLETGKPAKGGPELTRRVVDLIAPIGFGQRALIVAPARSGKTMLLQAIVEGVAVNHPNAVLLVLLVDERPEEVSEMVQVGYGEVVASSFDMPAERHREVVEMVMERSRRLVEQNKDVVIVLDSITRMARAFNAARGVGRTLSGGLDANAMQTPKAFFGSARAVAASHGGGSLTIIGTALVETGSRMDDVIFEEFKGTGNCEIKLDRSLAEQRLFPAIDIPASGTRREDKLFRPDQLDAVFILRRGLQQMPSSAAISWLTKRIGNTKDNDVLLATLKDA</sequence>
<dbReference type="InterPro" id="IPR027417">
    <property type="entry name" value="P-loop_NTPase"/>
</dbReference>
<dbReference type="SUPFAM" id="SSF52540">
    <property type="entry name" value="P-loop containing nucleoside triphosphate hydrolases"/>
    <property type="match status" value="1"/>
</dbReference>
<comment type="caution">
    <text evidence="7">Lacks conserved residue(s) required for the propagation of feature annotation.</text>
</comment>
<evidence type="ECO:0000313" key="12">
    <source>
        <dbReference type="Proteomes" id="UP001161325"/>
    </source>
</evidence>
<dbReference type="GO" id="GO:0006353">
    <property type="term" value="P:DNA-templated transcription termination"/>
    <property type="evidence" value="ECO:0007669"/>
    <property type="project" value="UniProtKB-UniRule"/>
</dbReference>
<feature type="domain" description="Rho RNA-BD" evidence="10">
    <location>
        <begin position="192"/>
        <end position="264"/>
    </location>
</feature>
<keyword evidence="2 7" id="KW-0378">Hydrolase</keyword>
<dbReference type="InterPro" id="IPR011113">
    <property type="entry name" value="Rho_RNA-bd"/>
</dbReference>
<dbReference type="PANTHER" id="PTHR46425:SF1">
    <property type="entry name" value="TRANSCRIPTION TERMINATION FACTOR RHO"/>
    <property type="match status" value="1"/>
</dbReference>
<dbReference type="InterPro" id="IPR004665">
    <property type="entry name" value="Term_rho"/>
</dbReference>
<dbReference type="SMART" id="SM00382">
    <property type="entry name" value="AAA"/>
    <property type="match status" value="1"/>
</dbReference>
<name>A0AA37V1Z6_9BACT</name>
<dbReference type="EMBL" id="BRXS01000005">
    <property type="protein sequence ID" value="GLC27040.1"/>
    <property type="molecule type" value="Genomic_DNA"/>
</dbReference>
<feature type="binding site" evidence="7">
    <location>
        <position position="355"/>
    </location>
    <ligand>
        <name>ATP</name>
        <dbReference type="ChEBI" id="CHEBI:30616"/>
    </ligand>
</feature>
<keyword evidence="7" id="KW-0547">Nucleotide-binding</keyword>
<evidence type="ECO:0000256" key="9">
    <source>
        <dbReference type="SAM" id="MobiDB-lite"/>
    </source>
</evidence>
<comment type="subunit">
    <text evidence="7">Homohexamer. The homohexamer assembles into an open ring structure.</text>
</comment>
<comment type="function">
    <text evidence="7">Facilitates transcription termination by a mechanism that involves Rho binding to the nascent RNA, activation of Rho's RNA-dependent ATPase activity, and release of the mRNA from the DNA template.</text>
</comment>
<gene>
    <name evidence="7" type="primary">rho</name>
    <name evidence="11" type="ORF">rosag_35530</name>
</gene>
<dbReference type="GO" id="GO:0005524">
    <property type="term" value="F:ATP binding"/>
    <property type="evidence" value="ECO:0007669"/>
    <property type="project" value="UniProtKB-UniRule"/>
</dbReference>
<dbReference type="HAMAP" id="MF_01884">
    <property type="entry name" value="Rho"/>
    <property type="match status" value="1"/>
</dbReference>
<dbReference type="EC" id="3.6.4.-" evidence="7"/>
<organism evidence="11 12">
    <name type="scientific">Roseisolibacter agri</name>
    <dbReference type="NCBI Taxonomy" id="2014610"/>
    <lineage>
        <taxon>Bacteria</taxon>
        <taxon>Pseudomonadati</taxon>
        <taxon>Gemmatimonadota</taxon>
        <taxon>Gemmatimonadia</taxon>
        <taxon>Gemmatimonadales</taxon>
        <taxon>Gemmatimonadaceae</taxon>
        <taxon>Roseisolibacter</taxon>
    </lineage>
</organism>
<keyword evidence="4 7" id="KW-0694">RNA-binding</keyword>
<evidence type="ECO:0000256" key="6">
    <source>
        <dbReference type="ARBA" id="ARBA00023163"/>
    </source>
</evidence>
<evidence type="ECO:0000256" key="1">
    <source>
        <dbReference type="ARBA" id="ARBA00022472"/>
    </source>
</evidence>
<dbReference type="NCBIfam" id="NF006886">
    <property type="entry name" value="PRK09376.1"/>
    <property type="match status" value="1"/>
</dbReference>
<evidence type="ECO:0000256" key="2">
    <source>
        <dbReference type="ARBA" id="ARBA00022801"/>
    </source>
</evidence>
<keyword evidence="1 7" id="KW-0806">Transcription termination</keyword>
<protein>
    <recommendedName>
        <fullName evidence="7">Transcription termination factor Rho</fullName>
        <ecNumber evidence="7">3.6.4.-</ecNumber>
    </recommendedName>
    <alternativeName>
        <fullName evidence="7">ATP-dependent helicase Rho</fullName>
    </alternativeName>
</protein>
<feature type="compositionally biased region" description="Basic and acidic residues" evidence="9">
    <location>
        <begin position="27"/>
        <end position="88"/>
    </location>
</feature>
<dbReference type="GO" id="GO:0008186">
    <property type="term" value="F:ATP-dependent activity, acting on RNA"/>
    <property type="evidence" value="ECO:0007669"/>
    <property type="project" value="InterPro"/>
</dbReference>
<dbReference type="InterPro" id="IPR003593">
    <property type="entry name" value="AAA+_ATPase"/>
</dbReference>
<evidence type="ECO:0000256" key="5">
    <source>
        <dbReference type="ARBA" id="ARBA00023015"/>
    </source>
</evidence>
<keyword evidence="6 7" id="KW-0804">Transcription</keyword>